<name>A0A3P7YR94_HELPZ</name>
<dbReference type="EMBL" id="UZAH01025614">
    <property type="protein sequence ID" value="VDO67283.1"/>
    <property type="molecule type" value="Genomic_DNA"/>
</dbReference>
<dbReference type="OrthoDB" id="46583at2759"/>
<evidence type="ECO:0000256" key="2">
    <source>
        <dbReference type="ARBA" id="ARBA00010410"/>
    </source>
</evidence>
<comment type="subcellular location">
    <subcellularLocation>
        <location evidence="1">Nucleus</location>
    </subcellularLocation>
</comment>
<dbReference type="GO" id="GO:0001006">
    <property type="term" value="F:RNA polymerase III type 3 promoter sequence-specific DNA binding"/>
    <property type="evidence" value="ECO:0007669"/>
    <property type="project" value="TreeGrafter"/>
</dbReference>
<evidence type="ECO:0000256" key="9">
    <source>
        <dbReference type="ARBA" id="ARBA00025958"/>
    </source>
</evidence>
<evidence type="ECO:0000313" key="13">
    <source>
        <dbReference type="Proteomes" id="UP000050761"/>
    </source>
</evidence>
<comment type="similarity">
    <text evidence="2">Belongs to the SNAPC3/SRD2 family.</text>
</comment>
<dbReference type="PANTHER" id="PTHR13421">
    <property type="entry name" value="SNRNA-ACTIVATING PROTEIN COMPLEX SUBUNIT 3"/>
    <property type="match status" value="1"/>
</dbReference>
<feature type="compositionally biased region" description="Basic and acidic residues" evidence="11">
    <location>
        <begin position="119"/>
        <end position="128"/>
    </location>
</feature>
<dbReference type="GO" id="GO:0042796">
    <property type="term" value="P:snRNA transcription by RNA polymerase III"/>
    <property type="evidence" value="ECO:0007669"/>
    <property type="project" value="TreeGrafter"/>
</dbReference>
<dbReference type="Proteomes" id="UP000050761">
    <property type="component" value="Unassembled WGS sequence"/>
</dbReference>
<dbReference type="GO" id="GO:0042795">
    <property type="term" value="P:snRNA transcription by RNA polymerase II"/>
    <property type="evidence" value="ECO:0007669"/>
    <property type="project" value="TreeGrafter"/>
</dbReference>
<keyword evidence="7" id="KW-0539">Nucleus</keyword>
<evidence type="ECO:0000313" key="12">
    <source>
        <dbReference type="EMBL" id="VDO67283.1"/>
    </source>
</evidence>
<reference evidence="14" key="2">
    <citation type="submission" date="2019-09" db="UniProtKB">
        <authorList>
            <consortium name="WormBaseParasite"/>
        </authorList>
    </citation>
    <scope>IDENTIFICATION</scope>
</reference>
<evidence type="ECO:0000256" key="10">
    <source>
        <dbReference type="ARBA" id="ARBA00029606"/>
    </source>
</evidence>
<evidence type="ECO:0000256" key="7">
    <source>
        <dbReference type="ARBA" id="ARBA00023242"/>
    </source>
</evidence>
<comment type="subunit">
    <text evidence="9">Part of the SNAPc complex composed of 5 subunits: SNAPC1, SNAPC2, SNAPC3, SNAPC4 and SNAPC5. SNAPC3 interacts with SNAPC1.</text>
</comment>
<comment type="function">
    <text evidence="8">Part of the SNAPc complex required for the transcription of both RNA polymerase II and III small-nuclear RNA genes. Binds to the proximal sequence element (PSE), a non-TATA-box basal promoter element common to these 2 types of genes. Recruits TBP and BRF2 to the U6 snRNA TATA box.</text>
</comment>
<evidence type="ECO:0000256" key="11">
    <source>
        <dbReference type="SAM" id="MobiDB-lite"/>
    </source>
</evidence>
<feature type="region of interest" description="Disordered" evidence="11">
    <location>
        <begin position="523"/>
        <end position="543"/>
    </location>
</feature>
<accession>A0A3P7YR94</accession>
<keyword evidence="13" id="KW-1185">Reference proteome</keyword>
<evidence type="ECO:0000256" key="5">
    <source>
        <dbReference type="ARBA" id="ARBA00023125"/>
    </source>
</evidence>
<dbReference type="WBParaSite" id="HPBE_0000618201-mRNA-1">
    <property type="protein sequence ID" value="HPBE_0000618201-mRNA-1"/>
    <property type="gene ID" value="HPBE_0000618201"/>
</dbReference>
<dbReference type="GO" id="GO:0000978">
    <property type="term" value="F:RNA polymerase II cis-regulatory region sequence-specific DNA binding"/>
    <property type="evidence" value="ECO:0007669"/>
    <property type="project" value="TreeGrafter"/>
</dbReference>
<dbReference type="Pfam" id="PF12251">
    <property type="entry name" value="SNAPC3"/>
    <property type="match status" value="2"/>
</dbReference>
<dbReference type="AlphaFoldDB" id="A0A3P7YR94"/>
<dbReference type="InterPro" id="IPR022042">
    <property type="entry name" value="snRNA-activating_su3"/>
</dbReference>
<sequence>MAMDAVFDFENQEYVSEVVEFRKFFDDAMRSRRYTSDFGIRVGDEAYWKNDFISSIQHPRIVSEVELRTSKRLVDTLSLLMENEKKRNPQYKSIVLRSMRYDRFDTSVISHSVRREKLQASSELKLDEESNNSHSSNSGADIMERDGMIKEEVDESESPASGAGAINGLVPPSGVQSASTAKSLPFYNPYEDQCPVPVIDTSSLPTDSVSRVYKNKCELYIEDLLNVLKPEPHFGDEAPQMAASSSVFCEERFSTPTNYLQPMVGTAPFTQTEPCPPAPIIIQCSTQSIYSQMSVVECQSEVVQYYPVQPNYMVTKQENDIVAQVSVHVGYPRPLEKQEVRLGRLLKVLDRFLILGSNTLKDLKDAIDCPADYLVFADVSERPVTDDDLCKNRYPSSFFFFHDTFYIDMEPDGAQDITSEVRAWANERCLGETKVAYMSESRDKCHPTGPYPIPIFERNSRRIVCAGCKELTAEWVVWDHESTPSPVQYFCDPCYKDFNYDIKGRKTFDFKAAPLYDRHSRRTDITERTNSREDTREVDEQND</sequence>
<evidence type="ECO:0000256" key="8">
    <source>
        <dbReference type="ARBA" id="ARBA00025193"/>
    </source>
</evidence>
<reference evidence="12 13" key="1">
    <citation type="submission" date="2018-11" db="EMBL/GenBank/DDBJ databases">
        <authorList>
            <consortium name="Pathogen Informatics"/>
        </authorList>
    </citation>
    <scope>NUCLEOTIDE SEQUENCE [LARGE SCALE GENOMIC DNA]</scope>
</reference>
<evidence type="ECO:0000256" key="1">
    <source>
        <dbReference type="ARBA" id="ARBA00004123"/>
    </source>
</evidence>
<feature type="compositionally biased region" description="Basic and acidic residues" evidence="11">
    <location>
        <begin position="142"/>
        <end position="151"/>
    </location>
</feature>
<protein>
    <recommendedName>
        <fullName evidence="3">snRNA-activating protein complex subunit 3</fullName>
    </recommendedName>
    <alternativeName>
        <fullName evidence="10">Small nuclear RNA-activating complex polypeptide 3</fullName>
    </alternativeName>
</protein>
<keyword evidence="5" id="KW-0238">DNA-binding</keyword>
<dbReference type="PANTHER" id="PTHR13421:SF16">
    <property type="entry name" value="SNRNA-ACTIVATING PROTEIN COMPLEX SUBUNIT 3"/>
    <property type="match status" value="1"/>
</dbReference>
<dbReference type="GO" id="GO:0005634">
    <property type="term" value="C:nucleus"/>
    <property type="evidence" value="ECO:0007669"/>
    <property type="project" value="UniProtKB-SubCell"/>
</dbReference>
<evidence type="ECO:0000256" key="3">
    <source>
        <dbReference type="ARBA" id="ARBA00013634"/>
    </source>
</evidence>
<evidence type="ECO:0000256" key="6">
    <source>
        <dbReference type="ARBA" id="ARBA00023163"/>
    </source>
</evidence>
<gene>
    <name evidence="12" type="ORF">HPBE_LOCUS6183</name>
</gene>
<evidence type="ECO:0000313" key="14">
    <source>
        <dbReference type="WBParaSite" id="HPBE_0000618201-mRNA-1"/>
    </source>
</evidence>
<dbReference type="GO" id="GO:0001046">
    <property type="term" value="F:core promoter sequence-specific DNA binding"/>
    <property type="evidence" value="ECO:0007669"/>
    <property type="project" value="TreeGrafter"/>
</dbReference>
<keyword evidence="6" id="KW-0804">Transcription</keyword>
<dbReference type="GO" id="GO:0003681">
    <property type="term" value="F:bent DNA binding"/>
    <property type="evidence" value="ECO:0007669"/>
    <property type="project" value="TreeGrafter"/>
</dbReference>
<dbReference type="GO" id="GO:0019185">
    <property type="term" value="C:snRNA-activating protein complex"/>
    <property type="evidence" value="ECO:0007669"/>
    <property type="project" value="TreeGrafter"/>
</dbReference>
<organism evidence="12">
    <name type="scientific">Heligmosomoides polygyrus</name>
    <name type="common">Parasitic roundworm</name>
    <dbReference type="NCBI Taxonomy" id="6339"/>
    <lineage>
        <taxon>Eukaryota</taxon>
        <taxon>Metazoa</taxon>
        <taxon>Ecdysozoa</taxon>
        <taxon>Nematoda</taxon>
        <taxon>Chromadorea</taxon>
        <taxon>Rhabditida</taxon>
        <taxon>Rhabditina</taxon>
        <taxon>Rhabditomorpha</taxon>
        <taxon>Strongyloidea</taxon>
        <taxon>Heligmosomidae</taxon>
        <taxon>Heligmosomoides</taxon>
    </lineage>
</organism>
<proteinExistence type="inferred from homology"/>
<evidence type="ECO:0000256" key="4">
    <source>
        <dbReference type="ARBA" id="ARBA00023015"/>
    </source>
</evidence>
<keyword evidence="4" id="KW-0805">Transcription regulation</keyword>
<feature type="region of interest" description="Disordered" evidence="11">
    <location>
        <begin position="119"/>
        <end position="174"/>
    </location>
</feature>